<dbReference type="AlphaFoldDB" id="A0AAD8AFY2"/>
<gene>
    <name evidence="1" type="ORF">L9F63_011005</name>
</gene>
<comment type="caution">
    <text evidence="1">The sequence shown here is derived from an EMBL/GenBank/DDBJ whole genome shotgun (WGS) entry which is preliminary data.</text>
</comment>
<keyword evidence="2" id="KW-1185">Reference proteome</keyword>
<dbReference type="Proteomes" id="UP001233999">
    <property type="component" value="Unassembled WGS sequence"/>
</dbReference>
<name>A0AAD8AFY2_DIPPU</name>
<feature type="non-terminal residue" evidence="1">
    <location>
        <position position="108"/>
    </location>
</feature>
<reference evidence="1" key="2">
    <citation type="submission" date="2023-05" db="EMBL/GenBank/DDBJ databases">
        <authorList>
            <person name="Fouks B."/>
        </authorList>
    </citation>
    <scope>NUCLEOTIDE SEQUENCE</scope>
    <source>
        <strain evidence="1">Stay&amp;Tobe</strain>
        <tissue evidence="1">Testes</tissue>
    </source>
</reference>
<feature type="non-terminal residue" evidence="1">
    <location>
        <position position="1"/>
    </location>
</feature>
<proteinExistence type="predicted"/>
<reference evidence="1" key="1">
    <citation type="journal article" date="2023" name="IScience">
        <title>Live-bearing cockroach genome reveals convergent evolutionary mechanisms linked to viviparity in insects and beyond.</title>
        <authorList>
            <person name="Fouks B."/>
            <person name="Harrison M.C."/>
            <person name="Mikhailova A.A."/>
            <person name="Marchal E."/>
            <person name="English S."/>
            <person name="Carruthers M."/>
            <person name="Jennings E.C."/>
            <person name="Chiamaka E.L."/>
            <person name="Frigard R.A."/>
            <person name="Pippel M."/>
            <person name="Attardo G.M."/>
            <person name="Benoit J.B."/>
            <person name="Bornberg-Bauer E."/>
            <person name="Tobe S.S."/>
        </authorList>
    </citation>
    <scope>NUCLEOTIDE SEQUENCE</scope>
    <source>
        <strain evidence="1">Stay&amp;Tobe</strain>
    </source>
</reference>
<protein>
    <submittedName>
        <fullName evidence="1">Uncharacterized protein</fullName>
    </submittedName>
</protein>
<sequence length="108" mass="12040">MFSPLLPLEDPDISSRSRYFFEYIHRESGKFEWEIFGEICGTNGGSRFVKVNPSEDSDIYEVVPSGVGENFMGQIFYSSPIGDFSISSLGCCDKLCGMFSPVLSLEDP</sequence>
<dbReference type="EMBL" id="JASPKZ010001229">
    <property type="protein sequence ID" value="KAJ9598327.1"/>
    <property type="molecule type" value="Genomic_DNA"/>
</dbReference>
<evidence type="ECO:0000313" key="2">
    <source>
        <dbReference type="Proteomes" id="UP001233999"/>
    </source>
</evidence>
<accession>A0AAD8AFY2</accession>
<organism evidence="1 2">
    <name type="scientific">Diploptera punctata</name>
    <name type="common">Pacific beetle cockroach</name>
    <dbReference type="NCBI Taxonomy" id="6984"/>
    <lineage>
        <taxon>Eukaryota</taxon>
        <taxon>Metazoa</taxon>
        <taxon>Ecdysozoa</taxon>
        <taxon>Arthropoda</taxon>
        <taxon>Hexapoda</taxon>
        <taxon>Insecta</taxon>
        <taxon>Pterygota</taxon>
        <taxon>Neoptera</taxon>
        <taxon>Polyneoptera</taxon>
        <taxon>Dictyoptera</taxon>
        <taxon>Blattodea</taxon>
        <taxon>Blaberoidea</taxon>
        <taxon>Blaberidae</taxon>
        <taxon>Diplopterinae</taxon>
        <taxon>Diploptera</taxon>
    </lineage>
</organism>
<evidence type="ECO:0000313" key="1">
    <source>
        <dbReference type="EMBL" id="KAJ9598327.1"/>
    </source>
</evidence>